<evidence type="ECO:0000256" key="2">
    <source>
        <dbReference type="ARBA" id="ARBA00022840"/>
    </source>
</evidence>
<dbReference type="InterPro" id="IPR036388">
    <property type="entry name" value="WH-like_DNA-bd_sf"/>
</dbReference>
<name>A0ABZ3J6L4_SPOA4</name>
<organism evidence="4 5">
    <name type="scientific">Sporomusa acidovorans (strain ATCC 49682 / DSM 3132 / Mol)</name>
    <dbReference type="NCBI Taxonomy" id="1123286"/>
    <lineage>
        <taxon>Bacteria</taxon>
        <taxon>Bacillati</taxon>
        <taxon>Bacillota</taxon>
        <taxon>Negativicutes</taxon>
        <taxon>Selenomonadales</taxon>
        <taxon>Sporomusaceae</taxon>
        <taxon>Sporomusa</taxon>
    </lineage>
</organism>
<evidence type="ECO:0000256" key="1">
    <source>
        <dbReference type="ARBA" id="ARBA00022741"/>
    </source>
</evidence>
<keyword evidence="1" id="KW-0547">Nucleotide-binding</keyword>
<dbReference type="Pfam" id="PF25601">
    <property type="entry name" value="AAA_lid_14"/>
    <property type="match status" value="1"/>
</dbReference>
<dbReference type="Proteomes" id="UP000216052">
    <property type="component" value="Chromosome"/>
</dbReference>
<reference evidence="4" key="1">
    <citation type="submission" date="2024-05" db="EMBL/GenBank/DDBJ databases">
        <title>Isolation and characterization of Sporomusa carbonis sp. nov., a carboxydotrophic hydrogenogen in the genus of Sporomusa isolated from a charcoal burning pile.</title>
        <authorList>
            <person name="Boeer T."/>
            <person name="Rosenbaum F."/>
            <person name="Eysell L."/>
            <person name="Mueller V."/>
            <person name="Daniel R."/>
            <person name="Poehlein A."/>
        </authorList>
    </citation>
    <scope>NUCLEOTIDE SEQUENCE [LARGE SCALE GENOMIC DNA]</scope>
    <source>
        <strain evidence="4">DSM 3132</strain>
    </source>
</reference>
<dbReference type="EMBL" id="CP155571">
    <property type="protein sequence ID" value="XFO73758.1"/>
    <property type="molecule type" value="Genomic_DNA"/>
</dbReference>
<keyword evidence="5" id="KW-1185">Reference proteome</keyword>
<evidence type="ECO:0000313" key="5">
    <source>
        <dbReference type="Proteomes" id="UP000216052"/>
    </source>
</evidence>
<gene>
    <name evidence="4" type="ORF">SPACI_038650</name>
</gene>
<dbReference type="InterPro" id="IPR025944">
    <property type="entry name" value="Sigma_54_int_dom_CS"/>
</dbReference>
<dbReference type="InterPro" id="IPR058031">
    <property type="entry name" value="AAA_lid_NorR"/>
</dbReference>
<evidence type="ECO:0000313" key="4">
    <source>
        <dbReference type="EMBL" id="XFO73758.1"/>
    </source>
</evidence>
<sequence>MKYQWPGNIRELANAVAYISFMATDVVNVSDLPAYILNTDVDFSMEFCYISTVCDTEKAFQVMSHLSRHNPAGIGRKFLETECVQNGISITESEIRRLLSIFTKLGWANSHVGRSGSHLTIKGQAVLDWMKRYKDILIKNKKITC</sequence>
<dbReference type="RefSeq" id="WP_245692953.1">
    <property type="nucleotide sequence ID" value="NZ_CP155571.1"/>
</dbReference>
<dbReference type="Gene3D" id="1.10.10.10">
    <property type="entry name" value="Winged helix-like DNA-binding domain superfamily/Winged helix DNA-binding domain"/>
    <property type="match status" value="1"/>
</dbReference>
<accession>A0ABZ3J6L4</accession>
<proteinExistence type="predicted"/>
<evidence type="ECO:0000259" key="3">
    <source>
        <dbReference type="Pfam" id="PF25601"/>
    </source>
</evidence>
<keyword evidence="2" id="KW-0067">ATP-binding</keyword>
<dbReference type="PROSITE" id="PS00688">
    <property type="entry name" value="SIGMA54_INTERACT_3"/>
    <property type="match status" value="1"/>
</dbReference>
<feature type="domain" description="NorR-like AAA+ ATPase lid" evidence="3">
    <location>
        <begin position="1"/>
        <end position="40"/>
    </location>
</feature>
<dbReference type="Gene3D" id="1.10.8.60">
    <property type="match status" value="1"/>
</dbReference>
<protein>
    <recommendedName>
        <fullName evidence="3">NorR-like AAA+ ATPase lid domain-containing protein</fullName>
    </recommendedName>
</protein>